<gene>
    <name evidence="1" type="ORF">MW290_29490</name>
</gene>
<name>A0ABY4SCP8_AQUTE</name>
<evidence type="ECO:0000313" key="2">
    <source>
        <dbReference type="Proteomes" id="UP001056201"/>
    </source>
</evidence>
<dbReference type="Proteomes" id="UP001056201">
    <property type="component" value="Chromosome 2"/>
</dbReference>
<proteinExistence type="predicted"/>
<reference evidence="1" key="1">
    <citation type="submission" date="2022-05" db="EMBL/GenBank/DDBJ databases">
        <title>An RpoN-dependent PEP-CTERM gene is involved in floc formation of an Aquincola tertiaricarbonis strain.</title>
        <authorList>
            <person name="Qiu D."/>
            <person name="Xia M."/>
        </authorList>
    </citation>
    <scope>NUCLEOTIDE SEQUENCE</scope>
    <source>
        <strain evidence="1">RN12</strain>
    </source>
</reference>
<accession>A0ABY4SCP8</accession>
<sequence>MPAHPFHADDDLATLASSPLCHVSACPGCGVVHLSLPSLTLRFEPAAFHEVARLLGQASRALGGNGAVEAPLAGEAAAHPGTPPRSGWH</sequence>
<keyword evidence="2" id="KW-1185">Reference proteome</keyword>
<dbReference type="RefSeq" id="WP_250197910.1">
    <property type="nucleotide sequence ID" value="NZ_CP097636.1"/>
</dbReference>
<protein>
    <submittedName>
        <fullName evidence="1">Uncharacterized protein</fullName>
    </submittedName>
</protein>
<dbReference type="EMBL" id="CP097636">
    <property type="protein sequence ID" value="URI09687.1"/>
    <property type="molecule type" value="Genomic_DNA"/>
</dbReference>
<evidence type="ECO:0000313" key="1">
    <source>
        <dbReference type="EMBL" id="URI09687.1"/>
    </source>
</evidence>
<organism evidence="1 2">
    <name type="scientific">Aquincola tertiaricarbonis</name>
    <dbReference type="NCBI Taxonomy" id="391953"/>
    <lineage>
        <taxon>Bacteria</taxon>
        <taxon>Pseudomonadati</taxon>
        <taxon>Pseudomonadota</taxon>
        <taxon>Betaproteobacteria</taxon>
        <taxon>Burkholderiales</taxon>
        <taxon>Sphaerotilaceae</taxon>
        <taxon>Aquincola</taxon>
    </lineage>
</organism>